<proteinExistence type="predicted"/>
<sequence>MNDRIQPVAPLRPVSPQRPGAQERRFFAGEVLTASVEARGAGDEVALSVDGRRLTLTLPPSASWQPGTTVRLQVLAVAPRLELAWLDAPPDAPDAGGDAPAARAWRADEASLPRLTPARPEAAALARDWREALLGRLAAGAARFAHEAGSHLPGALLAASPQLALAASRGEGLAEPPLPLWLPMWLWGGPRLALSVEDALRAPDEADAVDTLDLVLEATLPGFGRLKLRARKLRDGGVALALSADAAACRLLRERSAELGAAVAAAGVSLARLYIDEDEAMAGLAIGRHGASLFEARRVSGELCAAAAAVLLALCPAAA</sequence>
<dbReference type="AlphaFoldDB" id="A0A163CF78"/>
<dbReference type="RefSeq" id="WP_066612501.1">
    <property type="nucleotide sequence ID" value="NZ_LQQU01000023.1"/>
</dbReference>
<evidence type="ECO:0000313" key="3">
    <source>
        <dbReference type="Proteomes" id="UP000076625"/>
    </source>
</evidence>
<reference evidence="3" key="1">
    <citation type="submission" date="2016-01" db="EMBL/GenBank/DDBJ databases">
        <title>Draft genome of Chromobacterium sp. F49.</title>
        <authorList>
            <person name="Hong K.W."/>
        </authorList>
    </citation>
    <scope>NUCLEOTIDE SEQUENCE [LARGE SCALE GENOMIC DNA]</scope>
    <source>
        <strain evidence="3">CN10</strain>
    </source>
</reference>
<dbReference type="EMBL" id="LQQU01000023">
    <property type="protein sequence ID" value="KZE31726.1"/>
    <property type="molecule type" value="Genomic_DNA"/>
</dbReference>
<keyword evidence="3" id="KW-1185">Reference proteome</keyword>
<evidence type="ECO:0000313" key="2">
    <source>
        <dbReference type="EMBL" id="KZE31726.1"/>
    </source>
</evidence>
<name>A0A163CF78_9NEIS</name>
<dbReference type="Proteomes" id="UP000076625">
    <property type="component" value="Unassembled WGS sequence"/>
</dbReference>
<organism evidence="2 3">
    <name type="scientific">Crenobacter luteus</name>
    <dbReference type="NCBI Taxonomy" id="1452487"/>
    <lineage>
        <taxon>Bacteria</taxon>
        <taxon>Pseudomonadati</taxon>
        <taxon>Pseudomonadota</taxon>
        <taxon>Betaproteobacteria</taxon>
        <taxon>Neisseriales</taxon>
        <taxon>Neisseriaceae</taxon>
        <taxon>Crenobacter</taxon>
    </lineage>
</organism>
<evidence type="ECO:0000256" key="1">
    <source>
        <dbReference type="SAM" id="MobiDB-lite"/>
    </source>
</evidence>
<comment type="caution">
    <text evidence="2">The sequence shown here is derived from an EMBL/GenBank/DDBJ whole genome shotgun (WGS) entry which is preliminary data.</text>
</comment>
<accession>A0A163CF78</accession>
<protein>
    <submittedName>
        <fullName evidence="2">Uncharacterized protein</fullName>
    </submittedName>
</protein>
<feature type="region of interest" description="Disordered" evidence="1">
    <location>
        <begin position="1"/>
        <end position="22"/>
    </location>
</feature>
<gene>
    <name evidence="2" type="ORF">AVW16_00650</name>
</gene>